<dbReference type="VEuPathDB" id="MicrosporidiaDB:CWI39_0417p0020"/>
<evidence type="ECO:0000313" key="3">
    <source>
        <dbReference type="Proteomes" id="UP000291404"/>
    </source>
</evidence>
<sequence>MHIFIHFLLLTFLCFGSTSKSPLNPKTERRTYDSRSLASGSQTKKVYESNPDNIHHLIIMNSYQDVIDSVSFRVPYLKKFIHFYLRKIERLIPEYLKKSYFFAIDTNFISDLLSNSMEDDASERGFDQYNERIREVLKSEVDAMNLEIISDLEKVQNNRNTEGYKNTKKDAIKFVSDLQDNHIFKKIFIQRIFKILEEGFKSFWIENFESLKFESENKSDVYNMGLQNNTFFNTILKDFKENRWPLPYYYTMKSSHEDKPCLLLFFGALFTYMLESHFNKMFPEIFKNEKIFFHFIYNERQLIVPLDIKIRENSFISPIYTKEDLEFICNTFFHHSLRTLYLSFYFRIENWLFIFGEQLLLTLGKEDFFAAMRNNISDRKVIRKRQTTAFFKNVFAKKRIFCEEICTLFSTLKSAFIESPTYAYFYIYKVQDIDISNIPKEILKKYRIENFVSNCAGKHPFASSEKNLFIYFMDFLEFKIEEQFTGEPIKEKKVFWNH</sequence>
<accession>A0A4Q9LL50</accession>
<dbReference type="VEuPathDB" id="MicrosporidiaDB:CWI36_0098p0040"/>
<gene>
    <name evidence="2" type="ORF">CWI36_0098p0040</name>
</gene>
<reference evidence="2 3" key="1">
    <citation type="submission" date="2017-12" db="EMBL/GenBank/DDBJ databases">
        <authorList>
            <person name="Pombert J.-F."/>
            <person name="Haag K.L."/>
            <person name="Ebert D."/>
        </authorList>
    </citation>
    <scope>NUCLEOTIDE SEQUENCE [LARGE SCALE GENOMIC DNA]</scope>
    <source>
        <strain evidence="2">BE-OM-2</strain>
    </source>
</reference>
<feature type="signal peptide" evidence="1">
    <location>
        <begin position="1"/>
        <end position="20"/>
    </location>
</feature>
<dbReference type="AlphaFoldDB" id="A0A4Q9LL50"/>
<organism evidence="2 3">
    <name type="scientific">Hamiltosporidium magnivora</name>
    <dbReference type="NCBI Taxonomy" id="148818"/>
    <lineage>
        <taxon>Eukaryota</taxon>
        <taxon>Fungi</taxon>
        <taxon>Fungi incertae sedis</taxon>
        <taxon>Microsporidia</taxon>
        <taxon>Dubosqiidae</taxon>
        <taxon>Hamiltosporidium</taxon>
    </lineage>
</organism>
<keyword evidence="3" id="KW-1185">Reference proteome</keyword>
<comment type="caution">
    <text evidence="2">The sequence shown here is derived from an EMBL/GenBank/DDBJ whole genome shotgun (WGS) entry which is preliminary data.</text>
</comment>
<dbReference type="Proteomes" id="UP000291404">
    <property type="component" value="Unassembled WGS sequence"/>
</dbReference>
<evidence type="ECO:0000313" key="2">
    <source>
        <dbReference type="EMBL" id="TBU08787.1"/>
    </source>
</evidence>
<dbReference type="EMBL" id="PITI01000098">
    <property type="protein sequence ID" value="TBU08787.1"/>
    <property type="molecule type" value="Genomic_DNA"/>
</dbReference>
<keyword evidence="1" id="KW-0732">Signal</keyword>
<protein>
    <submittedName>
        <fullName evidence="2">Uncharacterized protein</fullName>
    </submittedName>
</protein>
<evidence type="ECO:0000256" key="1">
    <source>
        <dbReference type="SAM" id="SignalP"/>
    </source>
</evidence>
<name>A0A4Q9LL50_9MICR</name>
<feature type="chain" id="PRO_5020832209" evidence="1">
    <location>
        <begin position="21"/>
        <end position="498"/>
    </location>
</feature>
<proteinExistence type="predicted"/>